<evidence type="ECO:0000256" key="1">
    <source>
        <dbReference type="SAM" id="MobiDB-lite"/>
    </source>
</evidence>
<dbReference type="EMBL" id="WWCX01000001">
    <property type="protein sequence ID" value="MYM92758.1"/>
    <property type="molecule type" value="Genomic_DNA"/>
</dbReference>
<dbReference type="InterPro" id="IPR036086">
    <property type="entry name" value="ParB/Sulfiredoxin_sf"/>
</dbReference>
<feature type="compositionally biased region" description="Basic residues" evidence="1">
    <location>
        <begin position="268"/>
        <end position="280"/>
    </location>
</feature>
<sequence>MSGKAPFRKRVISPEAVARAEASAAEAPINGDPRLGADYEAIRPAAIGEGAGRDLGSSQDPLHGAVVGDVVNAPLTRVKSNPLNPRAVYTTAAVDEMVMSLQANGQQVAATGFLDEEGNVVLIEGETRLRGARAAGLPTLRIELRPKPDSDQKLYESARAANVDRRDQTPLDDAIRWNDLLIRKVYPTQVALANALGLKEDLVSRTRNLASMPHKMILAVSEYPDLLTLKMLNAIREFFDQEGEEETLDLIHLAAKTGMGYRDVVAKRKMAQKPPGKRPRAAKEDLSYKGAKGQIKTFEEGGRLELVLQGLSKEDSDNIKTKIMEMFPEKAA</sequence>
<evidence type="ECO:0000313" key="4">
    <source>
        <dbReference type="Proteomes" id="UP000447355"/>
    </source>
</evidence>
<dbReference type="Pfam" id="PF02195">
    <property type="entry name" value="ParB_N"/>
    <property type="match status" value="1"/>
</dbReference>
<dbReference type="GO" id="GO:0007059">
    <property type="term" value="P:chromosome segregation"/>
    <property type="evidence" value="ECO:0007669"/>
    <property type="project" value="TreeGrafter"/>
</dbReference>
<dbReference type="InterPro" id="IPR050336">
    <property type="entry name" value="Chromosome_partition/occlusion"/>
</dbReference>
<dbReference type="RefSeq" id="WP_161082016.1">
    <property type="nucleotide sequence ID" value="NZ_WWCX01000001.1"/>
</dbReference>
<feature type="domain" description="ParB-like N-terminal" evidence="2">
    <location>
        <begin position="71"/>
        <end position="163"/>
    </location>
</feature>
<dbReference type="GO" id="GO:0045881">
    <property type="term" value="P:positive regulation of sporulation resulting in formation of a cellular spore"/>
    <property type="evidence" value="ECO:0007669"/>
    <property type="project" value="TreeGrafter"/>
</dbReference>
<name>A0A845GI71_9BURK</name>
<accession>A0A845GI71</accession>
<dbReference type="AlphaFoldDB" id="A0A845GI71"/>
<dbReference type="PANTHER" id="PTHR33375">
    <property type="entry name" value="CHROMOSOME-PARTITIONING PROTEIN PARB-RELATED"/>
    <property type="match status" value="1"/>
</dbReference>
<dbReference type="SUPFAM" id="SSF110849">
    <property type="entry name" value="ParB/Sulfiredoxin"/>
    <property type="match status" value="1"/>
</dbReference>
<comment type="caution">
    <text evidence="3">The sequence shown here is derived from an EMBL/GenBank/DDBJ whole genome shotgun (WGS) entry which is preliminary data.</text>
</comment>
<evidence type="ECO:0000313" key="3">
    <source>
        <dbReference type="EMBL" id="MYM92758.1"/>
    </source>
</evidence>
<dbReference type="PANTHER" id="PTHR33375:SF1">
    <property type="entry name" value="CHROMOSOME-PARTITIONING PROTEIN PARB-RELATED"/>
    <property type="match status" value="1"/>
</dbReference>
<dbReference type="InterPro" id="IPR003115">
    <property type="entry name" value="ParB_N"/>
</dbReference>
<dbReference type="SMART" id="SM00470">
    <property type="entry name" value="ParB"/>
    <property type="match status" value="1"/>
</dbReference>
<organism evidence="3 4">
    <name type="scientific">Duganella vulcania</name>
    <dbReference type="NCBI Taxonomy" id="2692166"/>
    <lineage>
        <taxon>Bacteria</taxon>
        <taxon>Pseudomonadati</taxon>
        <taxon>Pseudomonadota</taxon>
        <taxon>Betaproteobacteria</taxon>
        <taxon>Burkholderiales</taxon>
        <taxon>Oxalobacteraceae</taxon>
        <taxon>Telluria group</taxon>
        <taxon>Duganella</taxon>
    </lineage>
</organism>
<evidence type="ECO:0000259" key="2">
    <source>
        <dbReference type="SMART" id="SM00470"/>
    </source>
</evidence>
<proteinExistence type="predicted"/>
<protein>
    <submittedName>
        <fullName evidence="3">ParB N-terminal domain-containing protein</fullName>
    </submittedName>
</protein>
<dbReference type="Gene3D" id="1.10.10.2830">
    <property type="match status" value="1"/>
</dbReference>
<dbReference type="Proteomes" id="UP000447355">
    <property type="component" value="Unassembled WGS sequence"/>
</dbReference>
<reference evidence="3" key="1">
    <citation type="submission" date="2019-12" db="EMBL/GenBank/DDBJ databases">
        <title>Novel species isolated from a subtropical stream in China.</title>
        <authorList>
            <person name="Lu H."/>
        </authorList>
    </citation>
    <scope>NUCLEOTIDE SEQUENCE [LARGE SCALE GENOMIC DNA]</scope>
    <source>
        <strain evidence="3">FT81W</strain>
    </source>
</reference>
<dbReference type="GO" id="GO:0005694">
    <property type="term" value="C:chromosome"/>
    <property type="evidence" value="ECO:0007669"/>
    <property type="project" value="TreeGrafter"/>
</dbReference>
<gene>
    <name evidence="3" type="ORF">GTP90_02650</name>
</gene>
<feature type="region of interest" description="Disordered" evidence="1">
    <location>
        <begin position="268"/>
        <end position="288"/>
    </location>
</feature>
<dbReference type="SUPFAM" id="SSF109709">
    <property type="entry name" value="KorB DNA-binding domain-like"/>
    <property type="match status" value="1"/>
</dbReference>